<gene>
    <name evidence="1" type="ORF">SAMN05216167_11516</name>
</gene>
<protein>
    <submittedName>
        <fullName evidence="1">Uncharacterized protein</fullName>
    </submittedName>
</protein>
<evidence type="ECO:0000313" key="2">
    <source>
        <dbReference type="Proteomes" id="UP000198598"/>
    </source>
</evidence>
<name>A0A1I2B7L0_9BACT</name>
<keyword evidence="2" id="KW-1185">Reference proteome</keyword>
<accession>A0A1I2B7L0</accession>
<evidence type="ECO:0000313" key="1">
    <source>
        <dbReference type="EMBL" id="SFE52135.1"/>
    </source>
</evidence>
<sequence>MESVDVHENHASFSPMAIAPNGALFKFSHLPYYFEYMSPLSIV</sequence>
<reference evidence="1 2" key="1">
    <citation type="submission" date="2016-10" db="EMBL/GenBank/DDBJ databases">
        <authorList>
            <person name="de Groot N.N."/>
        </authorList>
    </citation>
    <scope>NUCLEOTIDE SEQUENCE [LARGE SCALE GENOMIC DNA]</scope>
    <source>
        <strain evidence="1 2">DSM 26130</strain>
    </source>
</reference>
<dbReference type="Proteomes" id="UP000198598">
    <property type="component" value="Unassembled WGS sequence"/>
</dbReference>
<organism evidence="1 2">
    <name type="scientific">Spirosoma endophyticum</name>
    <dbReference type="NCBI Taxonomy" id="662367"/>
    <lineage>
        <taxon>Bacteria</taxon>
        <taxon>Pseudomonadati</taxon>
        <taxon>Bacteroidota</taxon>
        <taxon>Cytophagia</taxon>
        <taxon>Cytophagales</taxon>
        <taxon>Cytophagaceae</taxon>
        <taxon>Spirosoma</taxon>
    </lineage>
</organism>
<dbReference type="STRING" id="662367.SAMN05216167_11516"/>
<proteinExistence type="predicted"/>
<dbReference type="AlphaFoldDB" id="A0A1I2B7L0"/>
<dbReference type="EMBL" id="FOLQ01000015">
    <property type="protein sequence ID" value="SFE52135.1"/>
    <property type="molecule type" value="Genomic_DNA"/>
</dbReference>